<feature type="domain" description="3-keto-alpha-glucoside-1,2-lyase/3-keto-2-hydroxy-glucal hydratase" evidence="2">
    <location>
        <begin position="30"/>
        <end position="229"/>
    </location>
</feature>
<gene>
    <name evidence="3" type="ORF">KOR34_28240</name>
</gene>
<dbReference type="EMBL" id="SIHJ01000001">
    <property type="protein sequence ID" value="TWT37859.1"/>
    <property type="molecule type" value="Genomic_DNA"/>
</dbReference>
<organism evidence="3 4">
    <name type="scientific">Posidoniimonas corsicana</name>
    <dbReference type="NCBI Taxonomy" id="1938618"/>
    <lineage>
        <taxon>Bacteria</taxon>
        <taxon>Pseudomonadati</taxon>
        <taxon>Planctomycetota</taxon>
        <taxon>Planctomycetia</taxon>
        <taxon>Pirellulales</taxon>
        <taxon>Lacipirellulaceae</taxon>
        <taxon>Posidoniimonas</taxon>
    </lineage>
</organism>
<protein>
    <recommendedName>
        <fullName evidence="2">3-keto-alpha-glucoside-1,2-lyase/3-keto-2-hydroxy-glucal hydratase domain-containing protein</fullName>
    </recommendedName>
</protein>
<name>A0A5C5VIZ0_9BACT</name>
<feature type="signal peptide" evidence="1">
    <location>
        <begin position="1"/>
        <end position="22"/>
    </location>
</feature>
<keyword evidence="4" id="KW-1185">Reference proteome</keyword>
<dbReference type="Proteomes" id="UP000316714">
    <property type="component" value="Unassembled WGS sequence"/>
</dbReference>
<keyword evidence="1" id="KW-0732">Signal</keyword>
<evidence type="ECO:0000313" key="3">
    <source>
        <dbReference type="EMBL" id="TWT37859.1"/>
    </source>
</evidence>
<dbReference type="GO" id="GO:0016787">
    <property type="term" value="F:hydrolase activity"/>
    <property type="evidence" value="ECO:0007669"/>
    <property type="project" value="InterPro"/>
</dbReference>
<dbReference type="Gene3D" id="2.60.120.560">
    <property type="entry name" value="Exo-inulinase, domain 1"/>
    <property type="match status" value="1"/>
</dbReference>
<comment type="caution">
    <text evidence="3">The sequence shown here is derived from an EMBL/GenBank/DDBJ whole genome shotgun (WGS) entry which is preliminary data.</text>
</comment>
<sequence precursor="true">MLRFTALASLAVILAVVGVAGADHHEEGEEWTNLLASDSLEAWKGYKQKGSPKGWAVEDGVLVNKSSNVDLITKEKYGDFELRFDWKISKGGNSGVIYLCDESEGASYMTGPEFQLLDNKGWGNDDFDPHSTASLYALYPVTDAKAKPAGEWNTSRIVVRNGKVEHWLNGAQVVSAEIGGGDWKKRVAESKFNAWKRFGTLNSGQIALQAHAGKDGAIDPTWFRNVKVRRLDQQD</sequence>
<feature type="chain" id="PRO_5022790881" description="3-keto-alpha-glucoside-1,2-lyase/3-keto-2-hydroxy-glucal hydratase domain-containing protein" evidence="1">
    <location>
        <begin position="23"/>
        <end position="235"/>
    </location>
</feature>
<accession>A0A5C5VIZ0</accession>
<dbReference type="AlphaFoldDB" id="A0A5C5VIZ0"/>
<dbReference type="RefSeq" id="WP_197531406.1">
    <property type="nucleotide sequence ID" value="NZ_SIHJ01000001.1"/>
</dbReference>
<evidence type="ECO:0000259" key="2">
    <source>
        <dbReference type="Pfam" id="PF06439"/>
    </source>
</evidence>
<dbReference type="Pfam" id="PF06439">
    <property type="entry name" value="3keto-disac_hyd"/>
    <property type="match status" value="1"/>
</dbReference>
<proteinExistence type="predicted"/>
<evidence type="ECO:0000313" key="4">
    <source>
        <dbReference type="Proteomes" id="UP000316714"/>
    </source>
</evidence>
<evidence type="ECO:0000256" key="1">
    <source>
        <dbReference type="SAM" id="SignalP"/>
    </source>
</evidence>
<dbReference type="InterPro" id="IPR010496">
    <property type="entry name" value="AL/BT2_dom"/>
</dbReference>
<reference evidence="3 4" key="1">
    <citation type="submission" date="2019-02" db="EMBL/GenBank/DDBJ databases">
        <title>Deep-cultivation of Planctomycetes and their phenomic and genomic characterization uncovers novel biology.</title>
        <authorList>
            <person name="Wiegand S."/>
            <person name="Jogler M."/>
            <person name="Boedeker C."/>
            <person name="Pinto D."/>
            <person name="Vollmers J."/>
            <person name="Rivas-Marin E."/>
            <person name="Kohn T."/>
            <person name="Peeters S.H."/>
            <person name="Heuer A."/>
            <person name="Rast P."/>
            <person name="Oberbeckmann S."/>
            <person name="Bunk B."/>
            <person name="Jeske O."/>
            <person name="Meyerdierks A."/>
            <person name="Storesund J.E."/>
            <person name="Kallscheuer N."/>
            <person name="Luecker S."/>
            <person name="Lage O.M."/>
            <person name="Pohl T."/>
            <person name="Merkel B.J."/>
            <person name="Hornburger P."/>
            <person name="Mueller R.-W."/>
            <person name="Bruemmer F."/>
            <person name="Labrenz M."/>
            <person name="Spormann A.M."/>
            <person name="Op Den Camp H."/>
            <person name="Overmann J."/>
            <person name="Amann R."/>
            <person name="Jetten M.S.M."/>
            <person name="Mascher T."/>
            <person name="Medema M.H."/>
            <person name="Devos D.P."/>
            <person name="Kaster A.-K."/>
            <person name="Ovreas L."/>
            <person name="Rohde M."/>
            <person name="Galperin M.Y."/>
            <person name="Jogler C."/>
        </authorList>
    </citation>
    <scope>NUCLEOTIDE SEQUENCE [LARGE SCALE GENOMIC DNA]</scope>
    <source>
        <strain evidence="3 4">KOR34</strain>
    </source>
</reference>